<dbReference type="AlphaFoldDB" id="A0A3Q3IW74"/>
<accession>A0A3Q3IW74</accession>
<keyword evidence="1" id="KW-0479">Metal-binding</keyword>
<keyword evidence="1" id="KW-0862">Zinc</keyword>
<keyword evidence="1" id="KW-0863">Zinc-finger</keyword>
<dbReference type="Proteomes" id="UP000261600">
    <property type="component" value="Unplaced"/>
</dbReference>
<sequence length="637" mass="72762">MFKCHIYRHNKRIVRPTLSGVELTCHVDICSARCETLTAFYSYLKTHICEGKTVTCPYRHCSKSFTVLSTFTSHMSWKHKNGAEETLAESVVNPGVSHESEQDQSDMQIDPPSDAGDEQEIYPEIADESQFFTNLALFYLKLQAKCLLPSSVIQTIIEDFQEIHDISQSHLLFKLKEKLITLGISEADTNNVIEVMKTEDLFTTCNTHEEIKGIICKTLPNLSEETQWQIISKLQSSGLESKEDLKYVQQEDIADLLPVIQCRKLLDAFKLGNSLVYSLSAIPSCSSQARSSEPSHRPFTSLLLKTWPETFQVPWEQMPQEIRSAIADGKRPKPVERRQMVRVLADEMRKYEANPTRAQCLTVVRNIIRQYPKSFADIAPDGSLLCGGYTSLLIQVKNRIENVNRDGSFSWHRTSTGKRGPTDTYGCTRFQPELPPEETDHTVEQHRQRLEEIYRQEGAGGAERAEVKNLMKLTFSLQRCHINTIPPPDIEDVKSKWPFIYAHFELLTDINVLRSLELSMEKCGRAITEYFRVKPTNKDVKAILTNVHSISAMKKDKKQFIAFNVHKTVCCCNPTLILDYFDFRRFIGINPERGTKAKRGKVVSKKKGVIVQKKSSAVNTHVAMLLKNLLDFEWDFI</sequence>
<evidence type="ECO:0000256" key="2">
    <source>
        <dbReference type="SAM" id="MobiDB-lite"/>
    </source>
</evidence>
<organism evidence="4 5">
    <name type="scientific">Monopterus albus</name>
    <name type="common">Swamp eel</name>
    <dbReference type="NCBI Taxonomy" id="43700"/>
    <lineage>
        <taxon>Eukaryota</taxon>
        <taxon>Metazoa</taxon>
        <taxon>Chordata</taxon>
        <taxon>Craniata</taxon>
        <taxon>Vertebrata</taxon>
        <taxon>Euteleostomi</taxon>
        <taxon>Actinopterygii</taxon>
        <taxon>Neopterygii</taxon>
        <taxon>Teleostei</taxon>
        <taxon>Neoteleostei</taxon>
        <taxon>Acanthomorphata</taxon>
        <taxon>Anabantaria</taxon>
        <taxon>Synbranchiformes</taxon>
        <taxon>Synbranchidae</taxon>
        <taxon>Monopterus</taxon>
    </lineage>
</organism>
<feature type="region of interest" description="Disordered" evidence="2">
    <location>
        <begin position="91"/>
        <end position="118"/>
    </location>
</feature>
<dbReference type="InterPro" id="IPR013087">
    <property type="entry name" value="Znf_C2H2_type"/>
</dbReference>
<evidence type="ECO:0000259" key="3">
    <source>
        <dbReference type="PROSITE" id="PS50157"/>
    </source>
</evidence>
<reference evidence="4" key="2">
    <citation type="submission" date="2025-09" db="UniProtKB">
        <authorList>
            <consortium name="Ensembl"/>
        </authorList>
    </citation>
    <scope>IDENTIFICATION</scope>
</reference>
<dbReference type="STRING" id="43700.ENSMALP00000008300"/>
<evidence type="ECO:0000313" key="5">
    <source>
        <dbReference type="Proteomes" id="UP000261600"/>
    </source>
</evidence>
<reference evidence="4" key="1">
    <citation type="submission" date="2025-08" db="UniProtKB">
        <authorList>
            <consortium name="Ensembl"/>
        </authorList>
    </citation>
    <scope>IDENTIFICATION</scope>
</reference>
<dbReference type="PROSITE" id="PS00028">
    <property type="entry name" value="ZINC_FINGER_C2H2_1"/>
    <property type="match status" value="1"/>
</dbReference>
<protein>
    <recommendedName>
        <fullName evidence="3">C2H2-type domain-containing protein</fullName>
    </recommendedName>
</protein>
<evidence type="ECO:0000256" key="1">
    <source>
        <dbReference type="PROSITE-ProRule" id="PRU00042"/>
    </source>
</evidence>
<feature type="domain" description="C2H2-type" evidence="3">
    <location>
        <begin position="54"/>
        <end position="84"/>
    </location>
</feature>
<dbReference type="Ensembl" id="ENSMALT00000008476.1">
    <property type="protein sequence ID" value="ENSMALP00000008300.1"/>
    <property type="gene ID" value="ENSMALG00000005904.1"/>
</dbReference>
<dbReference type="PROSITE" id="PS50157">
    <property type="entry name" value="ZINC_FINGER_C2H2_2"/>
    <property type="match status" value="1"/>
</dbReference>
<name>A0A3Q3IW74_MONAL</name>
<evidence type="ECO:0000313" key="4">
    <source>
        <dbReference type="Ensembl" id="ENSMALP00000008300.1"/>
    </source>
</evidence>
<dbReference type="PANTHER" id="PTHR31025">
    <property type="entry name" value="SI:CH211-196P9.1-RELATED"/>
    <property type="match status" value="1"/>
</dbReference>
<dbReference type="GO" id="GO:0008270">
    <property type="term" value="F:zinc ion binding"/>
    <property type="evidence" value="ECO:0007669"/>
    <property type="project" value="UniProtKB-KW"/>
</dbReference>
<keyword evidence="5" id="KW-1185">Reference proteome</keyword>
<dbReference type="PANTHER" id="PTHR31025:SF30">
    <property type="entry name" value="SI:DKEY-15H8.17"/>
    <property type="match status" value="1"/>
</dbReference>
<proteinExistence type="predicted"/>